<evidence type="ECO:0000313" key="8">
    <source>
        <dbReference type="EMBL" id="KAJ3662756.1"/>
    </source>
</evidence>
<keyword evidence="5" id="KW-0325">Glycoprotein</keyword>
<dbReference type="AlphaFoldDB" id="A0AA38IYB3"/>
<dbReference type="InterPro" id="IPR050309">
    <property type="entry name" value="Type-B_Carboxylest/Lipase"/>
</dbReference>
<keyword evidence="2" id="KW-0719">Serine esterase</keyword>
<dbReference type="InterPro" id="IPR019826">
    <property type="entry name" value="Carboxylesterase_B_AS"/>
</dbReference>
<dbReference type="Proteomes" id="UP001168821">
    <property type="component" value="Unassembled WGS sequence"/>
</dbReference>
<dbReference type="Gene3D" id="3.40.50.1820">
    <property type="entry name" value="alpha/beta hydrolase"/>
    <property type="match status" value="1"/>
</dbReference>
<evidence type="ECO:0000256" key="5">
    <source>
        <dbReference type="ARBA" id="ARBA00023180"/>
    </source>
</evidence>
<dbReference type="InterPro" id="IPR029058">
    <property type="entry name" value="AB_hydrolase_fold"/>
</dbReference>
<evidence type="ECO:0000256" key="2">
    <source>
        <dbReference type="ARBA" id="ARBA00022487"/>
    </source>
</evidence>
<feature type="chain" id="PRO_5041486131" description="Carboxylic ester hydrolase" evidence="6">
    <location>
        <begin position="21"/>
        <end position="561"/>
    </location>
</feature>
<evidence type="ECO:0000256" key="1">
    <source>
        <dbReference type="ARBA" id="ARBA00005964"/>
    </source>
</evidence>
<protein>
    <recommendedName>
        <fullName evidence="6">Carboxylic ester hydrolase</fullName>
        <ecNumber evidence="6">3.1.1.-</ecNumber>
    </recommendedName>
</protein>
<evidence type="ECO:0000256" key="4">
    <source>
        <dbReference type="ARBA" id="ARBA00023157"/>
    </source>
</evidence>
<dbReference type="GO" id="GO:0052689">
    <property type="term" value="F:carboxylic ester hydrolase activity"/>
    <property type="evidence" value="ECO:0007669"/>
    <property type="project" value="UniProtKB-KW"/>
</dbReference>
<evidence type="ECO:0000259" key="7">
    <source>
        <dbReference type="Pfam" id="PF00135"/>
    </source>
</evidence>
<dbReference type="InterPro" id="IPR002018">
    <property type="entry name" value="CarbesteraseB"/>
</dbReference>
<dbReference type="Pfam" id="PF00135">
    <property type="entry name" value="COesterase"/>
    <property type="match status" value="1"/>
</dbReference>
<proteinExistence type="inferred from homology"/>
<dbReference type="PANTHER" id="PTHR11559">
    <property type="entry name" value="CARBOXYLESTERASE"/>
    <property type="match status" value="1"/>
</dbReference>
<accession>A0AA38IYB3</accession>
<keyword evidence="3 6" id="KW-0378">Hydrolase</keyword>
<keyword evidence="9" id="KW-1185">Reference proteome</keyword>
<keyword evidence="4" id="KW-1015">Disulfide bond</keyword>
<evidence type="ECO:0000313" key="9">
    <source>
        <dbReference type="Proteomes" id="UP001168821"/>
    </source>
</evidence>
<dbReference type="FunFam" id="3.40.50.1820:FF:000155">
    <property type="entry name" value="Carboxylic ester hydrolase"/>
    <property type="match status" value="1"/>
</dbReference>
<feature type="domain" description="Carboxylesterase type B" evidence="7">
    <location>
        <begin position="22"/>
        <end position="546"/>
    </location>
</feature>
<dbReference type="EMBL" id="JALNTZ010000002">
    <property type="protein sequence ID" value="KAJ3662756.1"/>
    <property type="molecule type" value="Genomic_DNA"/>
</dbReference>
<dbReference type="EC" id="3.1.1.-" evidence="6"/>
<dbReference type="SUPFAM" id="SSF53474">
    <property type="entry name" value="alpha/beta-Hydrolases"/>
    <property type="match status" value="1"/>
</dbReference>
<comment type="caution">
    <text evidence="8">The sequence shown here is derived from an EMBL/GenBank/DDBJ whole genome shotgun (WGS) entry which is preliminary data.</text>
</comment>
<organism evidence="8 9">
    <name type="scientific">Zophobas morio</name>
    <dbReference type="NCBI Taxonomy" id="2755281"/>
    <lineage>
        <taxon>Eukaryota</taxon>
        <taxon>Metazoa</taxon>
        <taxon>Ecdysozoa</taxon>
        <taxon>Arthropoda</taxon>
        <taxon>Hexapoda</taxon>
        <taxon>Insecta</taxon>
        <taxon>Pterygota</taxon>
        <taxon>Neoptera</taxon>
        <taxon>Endopterygota</taxon>
        <taxon>Coleoptera</taxon>
        <taxon>Polyphaga</taxon>
        <taxon>Cucujiformia</taxon>
        <taxon>Tenebrionidae</taxon>
        <taxon>Zophobas</taxon>
    </lineage>
</organism>
<reference evidence="8" key="1">
    <citation type="journal article" date="2023" name="G3 (Bethesda)">
        <title>Whole genome assemblies of Zophobas morio and Tenebrio molitor.</title>
        <authorList>
            <person name="Kaur S."/>
            <person name="Stinson S.A."/>
            <person name="diCenzo G.C."/>
        </authorList>
    </citation>
    <scope>NUCLEOTIDE SEQUENCE</scope>
    <source>
        <strain evidence="8">QUZm001</strain>
    </source>
</reference>
<name>A0AA38IYB3_9CUCU</name>
<dbReference type="PROSITE" id="PS00122">
    <property type="entry name" value="CARBOXYLESTERASE_B_1"/>
    <property type="match status" value="1"/>
</dbReference>
<sequence>MEKFILLVLFTASQTGALLGAPEVQLPNGLIRGREDTTIQNKHYYAFEKIPYATPPLGELRFKAPIPPSNWEEPLDTLDLDVTCYQERTNADPESEDCLYLAVFTPELPDEDDNVLLPVMVFIHGGGFVGGSVRHLYGDRIINEDVIFATFNYRLGPFGFMSTQDEVIPGNNGLKDQQLALKWIHNNIQLFGGDPDKITIFGQSAGSASCSYQLLNQESNGLFRGAILESGTFLSPWTYQRRAREIAFATAAFLNDTFQTNRDSQALLEFLQSVDAKDLDTASELYDSSECSPEDIEILQGFYWAPVIEVKNPDAFLTKKMYGLLQAGNVVAVPVLMGMTSEEGISGNQDPDAFKANLEAYDENLDWLVPNDMAVTDKTNKTEIGRQIREIYTGGEPLADHLGDGIRYFSDTSFTRPIIKHAEFYSQFAETYFYQFSYDGELGHYSVHYEGAENVGHGQELAYFFCRGTDCDITSYPESDQLTGERLIKIWTNFAKYQNPTPEPIELLQNLTWPVVSTEDGDFLYVDINENLEIKNHPKEETYSQWVKIYDSLGYSDFDTY</sequence>
<evidence type="ECO:0000256" key="3">
    <source>
        <dbReference type="ARBA" id="ARBA00022801"/>
    </source>
</evidence>
<comment type="similarity">
    <text evidence="1 6">Belongs to the type-B carboxylesterase/lipase family.</text>
</comment>
<keyword evidence="6" id="KW-0732">Signal</keyword>
<evidence type="ECO:0000256" key="6">
    <source>
        <dbReference type="RuleBase" id="RU361235"/>
    </source>
</evidence>
<gene>
    <name evidence="8" type="ORF">Zmor_007085</name>
</gene>
<feature type="signal peptide" evidence="6">
    <location>
        <begin position="1"/>
        <end position="20"/>
    </location>
</feature>